<dbReference type="Proteomes" id="UP001595075">
    <property type="component" value="Unassembled WGS sequence"/>
</dbReference>
<evidence type="ECO:0000313" key="2">
    <source>
        <dbReference type="Proteomes" id="UP001595075"/>
    </source>
</evidence>
<dbReference type="EMBL" id="JAZHXI010000018">
    <property type="protein sequence ID" value="KAL2061509.1"/>
    <property type="molecule type" value="Genomic_DNA"/>
</dbReference>
<comment type="caution">
    <text evidence="1">The sequence shown here is derived from an EMBL/GenBank/DDBJ whole genome shotgun (WGS) entry which is preliminary data.</text>
</comment>
<organism evidence="1 2">
    <name type="scientific">Oculimacula yallundae</name>
    <dbReference type="NCBI Taxonomy" id="86028"/>
    <lineage>
        <taxon>Eukaryota</taxon>
        <taxon>Fungi</taxon>
        <taxon>Dikarya</taxon>
        <taxon>Ascomycota</taxon>
        <taxon>Pezizomycotina</taxon>
        <taxon>Leotiomycetes</taxon>
        <taxon>Helotiales</taxon>
        <taxon>Ploettnerulaceae</taxon>
        <taxon>Oculimacula</taxon>
    </lineage>
</organism>
<evidence type="ECO:0000313" key="1">
    <source>
        <dbReference type="EMBL" id="KAL2061509.1"/>
    </source>
</evidence>
<reference evidence="1 2" key="1">
    <citation type="journal article" date="2024" name="Commun. Biol.">
        <title>Comparative genomic analysis of thermophilic fungi reveals convergent evolutionary adaptations and gene losses.</title>
        <authorList>
            <person name="Steindorff A.S."/>
            <person name="Aguilar-Pontes M.V."/>
            <person name="Robinson A.J."/>
            <person name="Andreopoulos B."/>
            <person name="LaButti K."/>
            <person name="Kuo A."/>
            <person name="Mondo S."/>
            <person name="Riley R."/>
            <person name="Otillar R."/>
            <person name="Haridas S."/>
            <person name="Lipzen A."/>
            <person name="Grimwood J."/>
            <person name="Schmutz J."/>
            <person name="Clum A."/>
            <person name="Reid I.D."/>
            <person name="Moisan M.C."/>
            <person name="Butler G."/>
            <person name="Nguyen T.T.M."/>
            <person name="Dewar K."/>
            <person name="Conant G."/>
            <person name="Drula E."/>
            <person name="Henrissat B."/>
            <person name="Hansel C."/>
            <person name="Singer S."/>
            <person name="Hutchinson M.I."/>
            <person name="de Vries R.P."/>
            <person name="Natvig D.O."/>
            <person name="Powell A.J."/>
            <person name="Tsang A."/>
            <person name="Grigoriev I.V."/>
        </authorList>
    </citation>
    <scope>NUCLEOTIDE SEQUENCE [LARGE SCALE GENOMIC DNA]</scope>
    <source>
        <strain evidence="1 2">CBS 494.80</strain>
    </source>
</reference>
<keyword evidence="2" id="KW-1185">Reference proteome</keyword>
<protein>
    <submittedName>
        <fullName evidence="1">Uncharacterized protein</fullName>
    </submittedName>
</protein>
<gene>
    <name evidence="1" type="ORF">VTL71DRAFT_6886</name>
</gene>
<name>A0ABR4BV55_9HELO</name>
<proteinExistence type="predicted"/>
<accession>A0ABR4BV55</accession>
<sequence length="100" mass="10771">MTITVDFDPPTMYSRKPAKKQEIVEAVQNSDKAPAGAVSATVQATLWSTSLVLTMIQMGIDLRGASMSISEPRLLISIELPICGTWSGSGSYEVFKEFSG</sequence>